<dbReference type="InterPro" id="IPR001701">
    <property type="entry name" value="Glyco_hydro_9"/>
</dbReference>
<keyword evidence="5" id="KW-0624">Polysaccharide degradation</keyword>
<dbReference type="Gene3D" id="1.50.10.10">
    <property type="match status" value="1"/>
</dbReference>
<dbReference type="Gene3D" id="2.60.40.10">
    <property type="entry name" value="Immunoglobulins"/>
    <property type="match status" value="1"/>
</dbReference>
<dbReference type="InterPro" id="IPR013783">
    <property type="entry name" value="Ig-like_fold"/>
</dbReference>
<evidence type="ECO:0000256" key="3">
    <source>
        <dbReference type="ARBA" id="ARBA00023277"/>
    </source>
</evidence>
<dbReference type="RefSeq" id="WP_259864992.1">
    <property type="nucleotide sequence ID" value="NZ_BAAAST010000046.1"/>
</dbReference>
<dbReference type="InterPro" id="IPR008979">
    <property type="entry name" value="Galactose-bd-like_sf"/>
</dbReference>
<protein>
    <submittedName>
        <fullName evidence="10">Glycoside hydrolase family 9 protein</fullName>
    </submittedName>
</protein>
<gene>
    <name evidence="10" type="ORF">Dfulv_18320</name>
</gene>
<name>A0ABY5W887_9ACTN</name>
<dbReference type="Gene3D" id="2.60.120.260">
    <property type="entry name" value="Galactose-binding domain-like"/>
    <property type="match status" value="1"/>
</dbReference>
<dbReference type="Pfam" id="PF02018">
    <property type="entry name" value="CBM_4_9"/>
    <property type="match status" value="1"/>
</dbReference>
<feature type="chain" id="PRO_5046761645" evidence="6">
    <location>
        <begin position="26"/>
        <end position="739"/>
    </location>
</feature>
<evidence type="ECO:0000259" key="8">
    <source>
        <dbReference type="Pfam" id="PF02018"/>
    </source>
</evidence>
<reference evidence="10" key="2">
    <citation type="submission" date="2022-09" db="EMBL/GenBank/DDBJ databases">
        <title>Biosynthetic gene clusters of Dactylosporangioum fulvum.</title>
        <authorList>
            <person name="Caradec T."/>
        </authorList>
    </citation>
    <scope>NUCLEOTIDE SEQUENCE</scope>
    <source>
        <strain evidence="10">NRRL B-16292</strain>
    </source>
</reference>
<dbReference type="Pfam" id="PF02927">
    <property type="entry name" value="CelD_N"/>
    <property type="match status" value="1"/>
</dbReference>
<dbReference type="Proteomes" id="UP001059617">
    <property type="component" value="Chromosome"/>
</dbReference>
<keyword evidence="4" id="KW-0326">Glycosidase</keyword>
<evidence type="ECO:0000256" key="6">
    <source>
        <dbReference type="SAM" id="SignalP"/>
    </source>
</evidence>
<dbReference type="SUPFAM" id="SSF81296">
    <property type="entry name" value="E set domains"/>
    <property type="match status" value="1"/>
</dbReference>
<dbReference type="CDD" id="cd02850">
    <property type="entry name" value="E_set_Cellulase_N"/>
    <property type="match status" value="1"/>
</dbReference>
<dbReference type="InterPro" id="IPR014756">
    <property type="entry name" value="Ig_E-set"/>
</dbReference>
<dbReference type="PANTHER" id="PTHR22298">
    <property type="entry name" value="ENDO-1,4-BETA-GLUCANASE"/>
    <property type="match status" value="1"/>
</dbReference>
<evidence type="ECO:0000259" key="9">
    <source>
        <dbReference type="Pfam" id="PF02927"/>
    </source>
</evidence>
<keyword evidence="2 10" id="KW-0378">Hydrolase</keyword>
<evidence type="ECO:0000256" key="5">
    <source>
        <dbReference type="ARBA" id="ARBA00023326"/>
    </source>
</evidence>
<dbReference type="SUPFAM" id="SSF48208">
    <property type="entry name" value="Six-hairpin glycosidases"/>
    <property type="match status" value="1"/>
</dbReference>
<dbReference type="InterPro" id="IPR008928">
    <property type="entry name" value="6-hairpin_glycosidase_sf"/>
</dbReference>
<evidence type="ECO:0000256" key="2">
    <source>
        <dbReference type="ARBA" id="ARBA00022801"/>
    </source>
</evidence>
<feature type="domain" description="CBM-cenC" evidence="8">
    <location>
        <begin position="37"/>
        <end position="158"/>
    </location>
</feature>
<keyword evidence="11" id="KW-1185">Reference proteome</keyword>
<comment type="similarity">
    <text evidence="1">Belongs to the glycosyl hydrolase 9 (cellulase E) family.</text>
</comment>
<accession>A0ABY5W887</accession>
<keyword evidence="3" id="KW-0119">Carbohydrate metabolism</keyword>
<organism evidence="10 11">
    <name type="scientific">Dactylosporangium fulvum</name>
    <dbReference type="NCBI Taxonomy" id="53359"/>
    <lineage>
        <taxon>Bacteria</taxon>
        <taxon>Bacillati</taxon>
        <taxon>Actinomycetota</taxon>
        <taxon>Actinomycetes</taxon>
        <taxon>Micromonosporales</taxon>
        <taxon>Micromonosporaceae</taxon>
        <taxon>Dactylosporangium</taxon>
    </lineage>
</organism>
<dbReference type="InterPro" id="IPR003305">
    <property type="entry name" value="CenC_carb-bd"/>
</dbReference>
<feature type="domain" description="Cellulase Ig-like" evidence="9">
    <location>
        <begin position="186"/>
        <end position="268"/>
    </location>
</feature>
<keyword evidence="6" id="KW-0732">Signal</keyword>
<evidence type="ECO:0000313" key="11">
    <source>
        <dbReference type="Proteomes" id="UP001059617"/>
    </source>
</evidence>
<proteinExistence type="inferred from homology"/>
<dbReference type="Pfam" id="PF00759">
    <property type="entry name" value="Glyco_hydro_9"/>
    <property type="match status" value="1"/>
</dbReference>
<feature type="signal peptide" evidence="6">
    <location>
        <begin position="1"/>
        <end position="25"/>
    </location>
</feature>
<dbReference type="GO" id="GO:0016787">
    <property type="term" value="F:hydrolase activity"/>
    <property type="evidence" value="ECO:0007669"/>
    <property type="project" value="UniProtKB-KW"/>
</dbReference>
<evidence type="ECO:0000256" key="4">
    <source>
        <dbReference type="ARBA" id="ARBA00023295"/>
    </source>
</evidence>
<dbReference type="EMBL" id="CP073720">
    <property type="protein sequence ID" value="UWP86087.1"/>
    <property type="molecule type" value="Genomic_DNA"/>
</dbReference>
<evidence type="ECO:0000256" key="1">
    <source>
        <dbReference type="ARBA" id="ARBA00007072"/>
    </source>
</evidence>
<sequence length="739" mass="76989">MHRRRRVTLGVVAAVLLAPAWPAPAQGSGTAEGSGRNLVVNGSFDAGTQGWGWSPTAPAFVAGGELCADVTGGPLNPWDATISQEGLPLTGGRTYTLAFTARADRPVTVLTKVMTVTAAPPYPNQLVQTSFVDRATRRYSYVFTADADSTAAAVSLQIGGQPEGWRFCLDDVSLRAGGQPATPPRSGPRIHVAQTGYPAGGAKHATLVSGRGAPLAWTLRSADGATVAAGSTVPRGTDATGRRVHDIDLSAVAVTGRGLTLVADGERSLPFDIGTEPYGRLRADALSLLGLQRSGTPIRADVAGPRYARPAGHAGVAPNTGDATVTCAQDCPAGDLSGGWYDGPDHGKYVVTGAAAVTALLSLHERGDLAPGVLDEARWELDFLLRMQLPPGTASAGMVAHMIHDENPVPVLNPPDRDPQRRIAYPPSTAATLALAATGAQCARVYTADPGFAARCLAAARAAWAAALAHPDVYASPWTGLGGSSYPDMTLADDFYWAATELYLTTGERPFLDAVTGSPEHTADVFTADGFSWQSVSALARLHLATVPSGLPAADLARVRASVVAGAERYLDAQQRDPYGSPYAPAAGYAFGSNGQVLNALVVLGTAFDLTRQRRFRDGLLGGFGYLLGRNPVNTSYVTGYGSRAARNQFSNVWIHQLDPRRPGAPPGTVAAGPTATLFDWMSGQRLAGCAGAACYLDDLQSVSTNVFRIDWQAAAAWAASLVATTWTPPVGTTRGASQ</sequence>
<reference evidence="10" key="1">
    <citation type="submission" date="2021-04" db="EMBL/GenBank/DDBJ databases">
        <authorList>
            <person name="Hartkoorn R.C."/>
            <person name="Beaudoing E."/>
            <person name="Hot D."/>
        </authorList>
    </citation>
    <scope>NUCLEOTIDE SEQUENCE</scope>
    <source>
        <strain evidence="10">NRRL B-16292</strain>
    </source>
</reference>
<dbReference type="InterPro" id="IPR012341">
    <property type="entry name" value="6hp_glycosidase-like_sf"/>
</dbReference>
<evidence type="ECO:0000259" key="7">
    <source>
        <dbReference type="Pfam" id="PF00759"/>
    </source>
</evidence>
<dbReference type="InterPro" id="IPR004197">
    <property type="entry name" value="Cellulase_Ig-like"/>
</dbReference>
<feature type="domain" description="Glycoside hydrolase family 9" evidence="7">
    <location>
        <begin position="278"/>
        <end position="719"/>
    </location>
</feature>
<dbReference type="SUPFAM" id="SSF49785">
    <property type="entry name" value="Galactose-binding domain-like"/>
    <property type="match status" value="1"/>
</dbReference>
<evidence type="ECO:0000313" key="10">
    <source>
        <dbReference type="EMBL" id="UWP86087.1"/>
    </source>
</evidence>